<dbReference type="KEGG" id="ppsc:EHS13_06505"/>
<evidence type="ECO:0000313" key="2">
    <source>
        <dbReference type="Proteomes" id="UP000426246"/>
    </source>
</evidence>
<reference evidence="2" key="1">
    <citation type="submission" date="2018-11" db="EMBL/GenBank/DDBJ databases">
        <title>Complete genome sequence of Paenibacillus sp. ML311-T8.</title>
        <authorList>
            <person name="Nam Y.-D."/>
            <person name="Kang J."/>
            <person name="Chung W.-H."/>
            <person name="Park Y.S."/>
        </authorList>
    </citation>
    <scope>NUCLEOTIDE SEQUENCE [LARGE SCALE GENOMIC DNA]</scope>
    <source>
        <strain evidence="2">ML311-T8</strain>
    </source>
</reference>
<protein>
    <submittedName>
        <fullName evidence="1">VCBS repeat-containing protein</fullName>
    </submittedName>
</protein>
<dbReference type="Proteomes" id="UP000426246">
    <property type="component" value="Chromosome"/>
</dbReference>
<dbReference type="OrthoDB" id="9816589at2"/>
<organism evidence="1 2">
    <name type="scientific">Paenibacillus psychroresistens</name>
    <dbReference type="NCBI Taxonomy" id="1778678"/>
    <lineage>
        <taxon>Bacteria</taxon>
        <taxon>Bacillati</taxon>
        <taxon>Bacillota</taxon>
        <taxon>Bacilli</taxon>
        <taxon>Bacillales</taxon>
        <taxon>Paenibacillaceae</taxon>
        <taxon>Paenibacillus</taxon>
    </lineage>
</organism>
<gene>
    <name evidence="1" type="ORF">EHS13_06505</name>
</gene>
<accession>A0A6B8REA2</accession>
<sequence>MTVQWNKRLIDPAKFEACSVFDVNNDGQLDIVSGEFWYEGPDFVKKHKICDILAISEYHDDFSDYPLDVDGDGYLDIITGAWWGETLKWRRNPGAVGGEWETIDIDKIGSIETTRFIDIDGCGVPEIFPNTPGVAQIFYKLVVDEQGRGTGKFDKFVIGEAPSGHGMGFGDINGNGRIDVILCDGWLEQPENPFQTPWVFHPEFTLGSASVPIISLDITGNGLTDLIVGQAHNYGLDWYEQQVDASGKRSWLKHEIDPTCSQYHDLQLVDIDLDGELELITGKRYRAHNDGDPGAFDDVGIYYFKINGGRFEKNIIDYGPPGEATGCGIYFWLADLNGNGLTDLVAPGKDGLYLFENLGNKE</sequence>
<dbReference type="RefSeq" id="WP_155699566.1">
    <property type="nucleotide sequence ID" value="NZ_CP034235.1"/>
</dbReference>
<keyword evidence="2" id="KW-1185">Reference proteome</keyword>
<name>A0A6B8REA2_9BACL</name>
<evidence type="ECO:0000313" key="1">
    <source>
        <dbReference type="EMBL" id="QGQ94559.1"/>
    </source>
</evidence>
<dbReference type="SUPFAM" id="SSF69318">
    <property type="entry name" value="Integrin alpha N-terminal domain"/>
    <property type="match status" value="1"/>
</dbReference>
<proteinExistence type="predicted"/>
<dbReference type="EMBL" id="CP034235">
    <property type="protein sequence ID" value="QGQ94559.1"/>
    <property type="molecule type" value="Genomic_DNA"/>
</dbReference>
<dbReference type="AlphaFoldDB" id="A0A6B8REA2"/>
<dbReference type="PANTHER" id="PTHR44103:SF1">
    <property type="entry name" value="PROPROTEIN CONVERTASE P"/>
    <property type="match status" value="1"/>
</dbReference>
<dbReference type="PANTHER" id="PTHR44103">
    <property type="entry name" value="PROPROTEIN CONVERTASE P"/>
    <property type="match status" value="1"/>
</dbReference>
<dbReference type="InterPro" id="IPR028994">
    <property type="entry name" value="Integrin_alpha_N"/>
</dbReference>